<evidence type="ECO:0000313" key="6">
    <source>
        <dbReference type="Proteomes" id="UP001149165"/>
    </source>
</evidence>
<evidence type="ECO:0000256" key="2">
    <source>
        <dbReference type="ARBA" id="ARBA00023242"/>
    </source>
</evidence>
<feature type="domain" description="Rad21/Rec8-like protein N-terminal" evidence="4">
    <location>
        <begin position="1"/>
        <end position="107"/>
    </location>
</feature>
<dbReference type="OrthoDB" id="5427633at2759"/>
<dbReference type="Pfam" id="PF04825">
    <property type="entry name" value="Rad21_Rec8_N"/>
    <property type="match status" value="1"/>
</dbReference>
<comment type="caution">
    <text evidence="5">The sequence shown here is derived from an EMBL/GenBank/DDBJ whole genome shotgun (WGS) entry which is preliminary data.</text>
</comment>
<dbReference type="GO" id="GO:0007064">
    <property type="term" value="P:mitotic sister chromatid cohesion"/>
    <property type="evidence" value="ECO:0007669"/>
    <property type="project" value="TreeGrafter"/>
</dbReference>
<name>A0A9W9FIA8_9EURO</name>
<dbReference type="AlphaFoldDB" id="A0A9W9FIA8"/>
<dbReference type="GO" id="GO:0003682">
    <property type="term" value="F:chromatin binding"/>
    <property type="evidence" value="ECO:0007669"/>
    <property type="project" value="TreeGrafter"/>
</dbReference>
<keyword evidence="6" id="KW-1185">Reference proteome</keyword>
<dbReference type="Proteomes" id="UP001149165">
    <property type="component" value="Unassembled WGS sequence"/>
</dbReference>
<evidence type="ECO:0000256" key="3">
    <source>
        <dbReference type="SAM" id="MobiDB-lite"/>
    </source>
</evidence>
<feature type="region of interest" description="Disordered" evidence="3">
    <location>
        <begin position="431"/>
        <end position="473"/>
    </location>
</feature>
<keyword evidence="2" id="KW-0539">Nucleus</keyword>
<protein>
    <recommendedName>
        <fullName evidence="4">Rad21/Rec8-like protein N-terminal domain-containing protein</fullName>
    </recommendedName>
</protein>
<reference evidence="5" key="2">
    <citation type="journal article" date="2023" name="IMA Fungus">
        <title>Comparative genomic study of the Penicillium genus elucidates a diverse pangenome and 15 lateral gene transfer events.</title>
        <authorList>
            <person name="Petersen C."/>
            <person name="Sorensen T."/>
            <person name="Nielsen M.R."/>
            <person name="Sondergaard T.E."/>
            <person name="Sorensen J.L."/>
            <person name="Fitzpatrick D.A."/>
            <person name="Frisvad J.C."/>
            <person name="Nielsen K.L."/>
        </authorList>
    </citation>
    <scope>NUCLEOTIDE SEQUENCE</scope>
    <source>
        <strain evidence="5">IBT 30069</strain>
    </source>
</reference>
<gene>
    <name evidence="5" type="ORF">N7456_006675</name>
</gene>
<sequence>MFYSHEILTSPEHGVATIWLVATLGSRSITRRVNRKAILEVDVPEACRVIVNPQAPMALRLQGNLLYGVSRVYHQQCGYTLLDAQAMHDKMLSMLKMLPGGGLDPQAGKTKPSSLLIPYDPSFMPETNLPGLNIDFSLLDITVGENMSQKANLWAKSPPTSNSSASRLSINLDLGSDDILRDGDGDILDIVNEGAMAMSTRKRSLFGMEAQGILGNEEGVLLQPDFEFDENGAIVEFDASHLSPRKRRKFSAHQQQADDDFVVLGHNEDTMDVTADVAFVRDRDGDIEMTKLDNAAMHEQQIIDPGEEPLDQSLNQTQNQSVEDELLEPVIQRQVRHRTRIIKYIDPDTTTTVRNSDLAQWNNEYTSNMAYASYQKQQNKIQTTSKKNAAFYVYGQGIGSVGNGLGQNKHDHPLKCFSGISLFNSLCEESEQLTTPKKPGRPSKDPDPDTEVETDTEVARTRNGGPGAQNGRMNSLDIEIGRHAPSSLLDEHSSLMPWNITASAQSSRIARLGSLSDLSAKLGEPSLLRNSHSRRLTSASPLAGRGYASERQGSLYLLGDDGLGLGGDFFNEDLEITRYLEGELAPDNESIQALSRRVSAIQRVAGELDQESLNFFEFIQEKMEVSEGRELEMRFSELLSPESTSRVVATQGLMNVLTLATKGVLRVRQEKYRDGGVEVERFGERYQYGEIFMRM</sequence>
<dbReference type="PANTHER" id="PTHR12585:SF70">
    <property type="entry name" value="RAD21_REC8 N TERMINAL DOMAIN PROTEIN (AFU_ORTHOLOGUE AFUA_6G02900)"/>
    <property type="match status" value="1"/>
</dbReference>
<proteinExistence type="predicted"/>
<comment type="subcellular location">
    <subcellularLocation>
        <location evidence="1">Nucleus</location>
    </subcellularLocation>
</comment>
<accession>A0A9W9FIA8</accession>
<dbReference type="GO" id="GO:0005634">
    <property type="term" value="C:nucleus"/>
    <property type="evidence" value="ECO:0007669"/>
    <property type="project" value="UniProtKB-SubCell"/>
</dbReference>
<evidence type="ECO:0000313" key="5">
    <source>
        <dbReference type="EMBL" id="KAJ5100623.1"/>
    </source>
</evidence>
<evidence type="ECO:0000259" key="4">
    <source>
        <dbReference type="Pfam" id="PF04825"/>
    </source>
</evidence>
<evidence type="ECO:0000256" key="1">
    <source>
        <dbReference type="ARBA" id="ARBA00004123"/>
    </source>
</evidence>
<organism evidence="5 6">
    <name type="scientific">Penicillium angulare</name>
    <dbReference type="NCBI Taxonomy" id="116970"/>
    <lineage>
        <taxon>Eukaryota</taxon>
        <taxon>Fungi</taxon>
        <taxon>Dikarya</taxon>
        <taxon>Ascomycota</taxon>
        <taxon>Pezizomycotina</taxon>
        <taxon>Eurotiomycetes</taxon>
        <taxon>Eurotiomycetidae</taxon>
        <taxon>Eurotiales</taxon>
        <taxon>Aspergillaceae</taxon>
        <taxon>Penicillium</taxon>
    </lineage>
</organism>
<dbReference type="InterPro" id="IPR039781">
    <property type="entry name" value="Rad21/Rec8-like"/>
</dbReference>
<reference evidence="5" key="1">
    <citation type="submission" date="2022-11" db="EMBL/GenBank/DDBJ databases">
        <authorList>
            <person name="Petersen C."/>
        </authorList>
    </citation>
    <scope>NUCLEOTIDE SEQUENCE</scope>
    <source>
        <strain evidence="5">IBT 30069</strain>
    </source>
</reference>
<dbReference type="InterPro" id="IPR006910">
    <property type="entry name" value="Rad21_Rec8_N"/>
</dbReference>
<dbReference type="PANTHER" id="PTHR12585">
    <property type="entry name" value="SCC1 / RAD21 FAMILY MEMBER"/>
    <property type="match status" value="1"/>
</dbReference>
<dbReference type="CDD" id="cd21789">
    <property type="entry name" value="Rad21_Rec8_M_SpRec8p-like"/>
    <property type="match status" value="1"/>
</dbReference>
<dbReference type="EMBL" id="JAPQKH010000004">
    <property type="protein sequence ID" value="KAJ5100623.1"/>
    <property type="molecule type" value="Genomic_DNA"/>
</dbReference>
<dbReference type="GO" id="GO:0030892">
    <property type="term" value="C:mitotic cohesin complex"/>
    <property type="evidence" value="ECO:0007669"/>
    <property type="project" value="TreeGrafter"/>
</dbReference>